<dbReference type="Gene3D" id="3.40.605.10">
    <property type="entry name" value="Aldehyde Dehydrogenase, Chain A, domain 1"/>
    <property type="match status" value="1"/>
</dbReference>
<dbReference type="InterPro" id="IPR016163">
    <property type="entry name" value="Ald_DH_C"/>
</dbReference>
<dbReference type="RefSeq" id="WP_344846561.1">
    <property type="nucleotide sequence ID" value="NZ_BAABAA010000010.1"/>
</dbReference>
<dbReference type="InterPro" id="IPR029510">
    <property type="entry name" value="Ald_DH_CS_GLU"/>
</dbReference>
<dbReference type="Gene3D" id="3.40.309.10">
    <property type="entry name" value="Aldehyde Dehydrogenase, Chain A, domain 2"/>
    <property type="match status" value="1"/>
</dbReference>
<dbReference type="InterPro" id="IPR015657">
    <property type="entry name" value="Aminobutyraldehyde_DH"/>
</dbReference>
<keyword evidence="1 3" id="KW-0560">Oxidoreductase</keyword>
<evidence type="ECO:0000313" key="6">
    <source>
        <dbReference type="Proteomes" id="UP001501222"/>
    </source>
</evidence>
<dbReference type="Proteomes" id="UP001501222">
    <property type="component" value="Unassembled WGS sequence"/>
</dbReference>
<dbReference type="PANTHER" id="PTHR11699">
    <property type="entry name" value="ALDEHYDE DEHYDROGENASE-RELATED"/>
    <property type="match status" value="1"/>
</dbReference>
<evidence type="ECO:0000259" key="4">
    <source>
        <dbReference type="Pfam" id="PF00171"/>
    </source>
</evidence>
<dbReference type="EMBL" id="BAABAA010000010">
    <property type="protein sequence ID" value="GAA3583655.1"/>
    <property type="molecule type" value="Genomic_DNA"/>
</dbReference>
<protein>
    <submittedName>
        <fullName evidence="5">Gamma-aminobutyraldehyde dehydrogenase</fullName>
    </submittedName>
</protein>
<gene>
    <name evidence="5" type="ORF">GCM10022235_62650</name>
</gene>
<proteinExistence type="inferred from homology"/>
<sequence length="477" mass="50578">MRIVRNLINGTPHDALSGATSELVDPATGKVFGTAPLSGAEDIDLAYRVAADAAPGWAAATPSDRQRGLLKLADLIEARGNDLVTAESQNTGKPLELTRTEELAVLIDQLRFFAGAARMLEGKSAGEYLAGHTSYVRREPIGVVGQITPWNYPMMMAIWKFAPALAAGNTVVLKPAETTPVTTVMLAELAAEVLPPGVLNVVCGDRDTGQALVEHPAPQLVSITGSTRAGTQVASTAALDLKRTHLELGGKAPAIVFDDADFAAAAEAIGVGGYFNAGQDCTAACRVLVQESKYDAFLDALIGWARDNAKPGLADDEDALFGPLNNAMQLERVRGFLARMPTHASVVLGGERSAGVLADGFFHDATIVTGLRQDDEMIQDEVFGPVITVQTFADEAEALRMANGVQYGLASSVFTTDHSRALRMSAALDFGCVWINTHIPLVAEMPHGGFKHSGHGKDLSMYGLEDYTRVKHVMSAI</sequence>
<dbReference type="InterPro" id="IPR016161">
    <property type="entry name" value="Ald_DH/histidinol_DH"/>
</dbReference>
<dbReference type="NCBIfam" id="NF010000">
    <property type="entry name" value="PRK13473.1"/>
    <property type="match status" value="1"/>
</dbReference>
<keyword evidence="6" id="KW-1185">Reference proteome</keyword>
<name>A0ABP6YHB1_9ACTN</name>
<feature type="active site" evidence="2">
    <location>
        <position position="247"/>
    </location>
</feature>
<dbReference type="InterPro" id="IPR016162">
    <property type="entry name" value="Ald_DH_N"/>
</dbReference>
<evidence type="ECO:0000256" key="2">
    <source>
        <dbReference type="PROSITE-ProRule" id="PRU10007"/>
    </source>
</evidence>
<dbReference type="CDD" id="cd07092">
    <property type="entry name" value="ALDH_ABALDH-YdcW"/>
    <property type="match status" value="1"/>
</dbReference>
<reference evidence="6" key="1">
    <citation type="journal article" date="2019" name="Int. J. Syst. Evol. Microbiol.">
        <title>The Global Catalogue of Microorganisms (GCM) 10K type strain sequencing project: providing services to taxonomists for standard genome sequencing and annotation.</title>
        <authorList>
            <consortium name="The Broad Institute Genomics Platform"/>
            <consortium name="The Broad Institute Genome Sequencing Center for Infectious Disease"/>
            <person name="Wu L."/>
            <person name="Ma J."/>
        </authorList>
    </citation>
    <scope>NUCLEOTIDE SEQUENCE [LARGE SCALE GENOMIC DNA]</scope>
    <source>
        <strain evidence="6">JCM 16928</strain>
    </source>
</reference>
<dbReference type="InterPro" id="IPR015590">
    <property type="entry name" value="Aldehyde_DH_dom"/>
</dbReference>
<evidence type="ECO:0000256" key="1">
    <source>
        <dbReference type="ARBA" id="ARBA00023002"/>
    </source>
</evidence>
<organism evidence="5 6">
    <name type="scientific">Kribbella ginsengisoli</name>
    <dbReference type="NCBI Taxonomy" id="363865"/>
    <lineage>
        <taxon>Bacteria</taxon>
        <taxon>Bacillati</taxon>
        <taxon>Actinomycetota</taxon>
        <taxon>Actinomycetes</taxon>
        <taxon>Propionibacteriales</taxon>
        <taxon>Kribbellaceae</taxon>
        <taxon>Kribbella</taxon>
    </lineage>
</organism>
<dbReference type="Pfam" id="PF00171">
    <property type="entry name" value="Aldedh"/>
    <property type="match status" value="1"/>
</dbReference>
<accession>A0ABP6YHB1</accession>
<comment type="caution">
    <text evidence="5">The sequence shown here is derived from an EMBL/GenBank/DDBJ whole genome shotgun (WGS) entry which is preliminary data.</text>
</comment>
<evidence type="ECO:0000256" key="3">
    <source>
        <dbReference type="RuleBase" id="RU003345"/>
    </source>
</evidence>
<dbReference type="SUPFAM" id="SSF53720">
    <property type="entry name" value="ALDH-like"/>
    <property type="match status" value="1"/>
</dbReference>
<dbReference type="PROSITE" id="PS00687">
    <property type="entry name" value="ALDEHYDE_DEHYDR_GLU"/>
    <property type="match status" value="1"/>
</dbReference>
<comment type="similarity">
    <text evidence="3">Belongs to the aldehyde dehydrogenase family.</text>
</comment>
<feature type="domain" description="Aldehyde dehydrogenase" evidence="4">
    <location>
        <begin position="20"/>
        <end position="473"/>
    </location>
</feature>
<evidence type="ECO:0000313" key="5">
    <source>
        <dbReference type="EMBL" id="GAA3583655.1"/>
    </source>
</evidence>